<sequence length="192" mass="21467">MRLWKWSAAALALCGTVLLDVLTRSAVPTGPRLPRSWPLCRPLVSAVSSVFQSFTEGELQHVIAALVDRKAARDAQRDPQGRRTRRARGEGRGSCSLREAVVSVTELGLGYDSDETLLFRYCSGRCAARRRNYDVSLEHMKRAGLLKGGRRNKVRRGPCCRPIAYDDDVSFLDNNHRYYTIHEVSARACACV</sequence>
<keyword evidence="5 7" id="KW-0339">Growth factor</keyword>
<dbReference type="InterPro" id="IPR043401">
    <property type="entry name" value="GDNF_fam"/>
</dbReference>
<reference evidence="10" key="3">
    <citation type="submission" date="2025-09" db="UniProtKB">
        <authorList>
            <consortium name="Ensembl"/>
        </authorList>
    </citation>
    <scope>IDENTIFICATION</scope>
</reference>
<protein>
    <submittedName>
        <fullName evidence="10">Neurturin</fullName>
    </submittedName>
</protein>
<feature type="chain" id="PRO_5034338126" evidence="8">
    <location>
        <begin position="20"/>
        <end position="192"/>
    </location>
</feature>
<dbReference type="PANTHER" id="PTHR12173:SF3">
    <property type="entry name" value="NEURTURIN"/>
    <property type="match status" value="1"/>
</dbReference>
<dbReference type="GO" id="GO:0030971">
    <property type="term" value="F:receptor tyrosine kinase binding"/>
    <property type="evidence" value="ECO:0007669"/>
    <property type="project" value="InterPro"/>
</dbReference>
<evidence type="ECO:0000256" key="1">
    <source>
        <dbReference type="ARBA" id="ARBA00004613"/>
    </source>
</evidence>
<keyword evidence="3" id="KW-0964">Secreted</keyword>
<evidence type="ECO:0000256" key="8">
    <source>
        <dbReference type="SAM" id="SignalP"/>
    </source>
</evidence>
<evidence type="ECO:0000256" key="7">
    <source>
        <dbReference type="RuleBase" id="RU000354"/>
    </source>
</evidence>
<dbReference type="PROSITE" id="PS51362">
    <property type="entry name" value="TGF_BETA_2"/>
    <property type="match status" value="1"/>
</dbReference>
<evidence type="ECO:0000313" key="11">
    <source>
        <dbReference type="Proteomes" id="UP000694397"/>
    </source>
</evidence>
<feature type="domain" description="TGF-beta family profile" evidence="9">
    <location>
        <begin position="83"/>
        <end position="192"/>
    </location>
</feature>
<evidence type="ECO:0000256" key="2">
    <source>
        <dbReference type="ARBA" id="ARBA00009832"/>
    </source>
</evidence>
<dbReference type="GO" id="GO:0008083">
    <property type="term" value="F:growth factor activity"/>
    <property type="evidence" value="ECO:0007669"/>
    <property type="project" value="UniProtKB-KW"/>
</dbReference>
<evidence type="ECO:0000256" key="3">
    <source>
        <dbReference type="ARBA" id="ARBA00022525"/>
    </source>
</evidence>
<dbReference type="OrthoDB" id="9936891at2759"/>
<gene>
    <name evidence="10" type="primary">NRTN</name>
    <name evidence="10" type="synonym">LOC114909461</name>
</gene>
<dbReference type="Ensembl" id="ENSSFOT00015041666.1">
    <property type="protein sequence ID" value="ENSSFOP00015056028.1"/>
    <property type="gene ID" value="ENSSFOG00015028268.1"/>
</dbReference>
<organism evidence="10 11">
    <name type="scientific">Scleropages formosus</name>
    <name type="common">Asian bonytongue</name>
    <name type="synonym">Osteoglossum formosum</name>
    <dbReference type="NCBI Taxonomy" id="113540"/>
    <lineage>
        <taxon>Eukaryota</taxon>
        <taxon>Metazoa</taxon>
        <taxon>Chordata</taxon>
        <taxon>Craniata</taxon>
        <taxon>Vertebrata</taxon>
        <taxon>Euteleostomi</taxon>
        <taxon>Actinopterygii</taxon>
        <taxon>Neopterygii</taxon>
        <taxon>Teleostei</taxon>
        <taxon>Osteoglossocephala</taxon>
        <taxon>Osteoglossomorpha</taxon>
        <taxon>Osteoglossiformes</taxon>
        <taxon>Osteoglossidae</taxon>
        <taxon>Scleropages</taxon>
    </lineage>
</organism>
<dbReference type="InterPro" id="IPR001839">
    <property type="entry name" value="TGF-b_C"/>
</dbReference>
<evidence type="ECO:0000256" key="5">
    <source>
        <dbReference type="ARBA" id="ARBA00023030"/>
    </source>
</evidence>
<comment type="subcellular location">
    <subcellularLocation>
        <location evidence="1">Secreted</location>
    </subcellularLocation>
</comment>
<keyword evidence="4 8" id="KW-0732">Signal</keyword>
<dbReference type="Gene3D" id="2.10.90.10">
    <property type="entry name" value="Cystine-knot cytokines"/>
    <property type="match status" value="1"/>
</dbReference>
<dbReference type="GO" id="GO:0048731">
    <property type="term" value="P:system development"/>
    <property type="evidence" value="ECO:0007669"/>
    <property type="project" value="UniProtKB-ARBA"/>
</dbReference>
<dbReference type="CDD" id="cd19383">
    <property type="entry name" value="TGF_beta_Neurturin"/>
    <property type="match status" value="1"/>
</dbReference>
<reference evidence="10 11" key="1">
    <citation type="submission" date="2019-04" db="EMBL/GenBank/DDBJ databases">
        <authorList>
            <consortium name="Wellcome Sanger Institute Data Sharing"/>
        </authorList>
    </citation>
    <scope>NUCLEOTIDE SEQUENCE [LARGE SCALE GENOMIC DNA]</scope>
</reference>
<dbReference type="GO" id="GO:0005576">
    <property type="term" value="C:extracellular region"/>
    <property type="evidence" value="ECO:0007669"/>
    <property type="project" value="UniProtKB-SubCell"/>
</dbReference>
<evidence type="ECO:0000313" key="10">
    <source>
        <dbReference type="Ensembl" id="ENSSFOP00015056028.1"/>
    </source>
</evidence>
<dbReference type="Proteomes" id="UP000694397">
    <property type="component" value="Chromosome 25"/>
</dbReference>
<keyword evidence="11" id="KW-1185">Reference proteome</keyword>
<keyword evidence="6" id="KW-1015">Disulfide bond</keyword>
<dbReference type="GeneTree" id="ENSGT00950000182993"/>
<evidence type="ECO:0000259" key="9">
    <source>
        <dbReference type="PROSITE" id="PS51362"/>
    </source>
</evidence>
<name>A0A8C9TW68_SCLFO</name>
<dbReference type="InterPro" id="IPR029034">
    <property type="entry name" value="Cystine-knot_cytokine"/>
</dbReference>
<accession>A0A8C9TW68</accession>
<dbReference type="SUPFAM" id="SSF57501">
    <property type="entry name" value="Cystine-knot cytokines"/>
    <property type="match status" value="1"/>
</dbReference>
<feature type="signal peptide" evidence="8">
    <location>
        <begin position="1"/>
        <end position="19"/>
    </location>
</feature>
<dbReference type="PANTHER" id="PTHR12173">
    <property type="entry name" value="GDNF SUBFAMILY OF TGF-BETA FAMILY"/>
    <property type="match status" value="1"/>
</dbReference>
<dbReference type="AlphaFoldDB" id="A0A8C9TW68"/>
<reference evidence="10" key="2">
    <citation type="submission" date="2025-08" db="UniProtKB">
        <authorList>
            <consortium name="Ensembl"/>
        </authorList>
    </citation>
    <scope>IDENTIFICATION</scope>
</reference>
<dbReference type="GO" id="GO:0030116">
    <property type="term" value="F:glial cell-derived neurotrophic factor receptor binding"/>
    <property type="evidence" value="ECO:0007669"/>
    <property type="project" value="InterPro"/>
</dbReference>
<dbReference type="Pfam" id="PF00019">
    <property type="entry name" value="TGF_beta"/>
    <property type="match status" value="1"/>
</dbReference>
<proteinExistence type="inferred from homology"/>
<evidence type="ECO:0000256" key="4">
    <source>
        <dbReference type="ARBA" id="ARBA00022729"/>
    </source>
</evidence>
<evidence type="ECO:0000256" key="6">
    <source>
        <dbReference type="ARBA" id="ARBA00023157"/>
    </source>
</evidence>
<comment type="similarity">
    <text evidence="2">Belongs to the TGF-beta family. GDNF subfamily.</text>
</comment>